<dbReference type="InterPro" id="IPR033704">
    <property type="entry name" value="dUTPase_trimeric"/>
</dbReference>
<feature type="domain" description="dUTPase-like" evidence="7">
    <location>
        <begin position="19"/>
        <end position="157"/>
    </location>
</feature>
<evidence type="ECO:0000256" key="2">
    <source>
        <dbReference type="ARBA" id="ARBA00012379"/>
    </source>
</evidence>
<keyword evidence="3 8" id="KW-0378">Hydrolase</keyword>
<dbReference type="PANTHER" id="PTHR11241">
    <property type="entry name" value="DEOXYURIDINE 5'-TRIPHOSPHATE NUCLEOTIDOHYDROLASE"/>
    <property type="match status" value="1"/>
</dbReference>
<protein>
    <recommendedName>
        <fullName evidence="2">dUTP diphosphatase</fullName>
        <ecNumber evidence="2">3.6.1.23</ecNumber>
    </recommendedName>
</protein>
<dbReference type="Pfam" id="PF00692">
    <property type="entry name" value="dUTPase"/>
    <property type="match status" value="1"/>
</dbReference>
<dbReference type="SUPFAM" id="SSF51283">
    <property type="entry name" value="dUTPase-like"/>
    <property type="match status" value="1"/>
</dbReference>
<comment type="caution">
    <text evidence="8">The sequence shown here is derived from an EMBL/GenBank/DDBJ whole genome shotgun (WGS) entry which is preliminary data.</text>
</comment>
<keyword evidence="4" id="KW-0546">Nucleotide metabolism</keyword>
<evidence type="ECO:0000313" key="9">
    <source>
        <dbReference type="Proteomes" id="UP000818323"/>
    </source>
</evidence>
<dbReference type="InterPro" id="IPR008181">
    <property type="entry name" value="dUTPase"/>
</dbReference>
<dbReference type="PANTHER" id="PTHR11241:SF0">
    <property type="entry name" value="DEOXYURIDINE 5'-TRIPHOSPHATE NUCLEOTIDOHYDROLASE"/>
    <property type="match status" value="1"/>
</dbReference>
<sequence length="167" mass="17846">MVEWNPRVEIKVLDPRLEQWGLPRYQSAMAAAIDLHACLDEALVLPPGSPAHLVPAGIALHMDNAHMAAIVAPRSGLGHRKGLVLGNLQGVIDADYLGPIMVSVWNRNGPGTSPIVIEPGERIAQMMFVPILRPHFSVVQDFSGTSERGEGGFGSTGTGPAKMDDPQ</sequence>
<dbReference type="InterPro" id="IPR029054">
    <property type="entry name" value="dUTPase-like"/>
</dbReference>
<evidence type="ECO:0000313" key="8">
    <source>
        <dbReference type="EMBL" id="NBJ23640.1"/>
    </source>
</evidence>
<organism evidence="8 9">
    <name type="scientific">Microvirga arsenatis</name>
    <dbReference type="NCBI Taxonomy" id="2692265"/>
    <lineage>
        <taxon>Bacteria</taxon>
        <taxon>Pseudomonadati</taxon>
        <taxon>Pseudomonadota</taxon>
        <taxon>Alphaproteobacteria</taxon>
        <taxon>Hyphomicrobiales</taxon>
        <taxon>Methylobacteriaceae</taxon>
        <taxon>Microvirga</taxon>
    </lineage>
</organism>
<accession>A0ABW9YU82</accession>
<evidence type="ECO:0000256" key="6">
    <source>
        <dbReference type="SAM" id="MobiDB-lite"/>
    </source>
</evidence>
<dbReference type="InterPro" id="IPR036157">
    <property type="entry name" value="dUTPase-like_sf"/>
</dbReference>
<evidence type="ECO:0000256" key="3">
    <source>
        <dbReference type="ARBA" id="ARBA00022801"/>
    </source>
</evidence>
<reference evidence="8 9" key="1">
    <citation type="submission" date="2020-01" db="EMBL/GenBank/DDBJ databases">
        <title>Microvirga sp. nov., an arsenate reduction bacterium isolated from Tibet hotspring sediments.</title>
        <authorList>
            <person name="Yuan C.-G."/>
        </authorList>
    </citation>
    <scope>NUCLEOTIDE SEQUENCE [LARGE SCALE GENOMIC DNA]</scope>
    <source>
        <strain evidence="8 9">SYSU G3D203</strain>
    </source>
</reference>
<keyword evidence="9" id="KW-1185">Reference proteome</keyword>
<comment type="catalytic activity">
    <reaction evidence="5">
        <text>dUTP + H2O = dUMP + diphosphate + H(+)</text>
        <dbReference type="Rhea" id="RHEA:10248"/>
        <dbReference type="ChEBI" id="CHEBI:15377"/>
        <dbReference type="ChEBI" id="CHEBI:15378"/>
        <dbReference type="ChEBI" id="CHEBI:33019"/>
        <dbReference type="ChEBI" id="CHEBI:61555"/>
        <dbReference type="ChEBI" id="CHEBI:246422"/>
        <dbReference type="EC" id="3.6.1.23"/>
    </reaction>
</comment>
<comment type="similarity">
    <text evidence="1">Belongs to the dUTPase family.</text>
</comment>
<gene>
    <name evidence="8" type="ORF">GR303_04640</name>
</gene>
<dbReference type="Proteomes" id="UP000818323">
    <property type="component" value="Unassembled WGS sequence"/>
</dbReference>
<dbReference type="CDD" id="cd07557">
    <property type="entry name" value="trimeric_dUTPase"/>
    <property type="match status" value="1"/>
</dbReference>
<evidence type="ECO:0000259" key="7">
    <source>
        <dbReference type="Pfam" id="PF00692"/>
    </source>
</evidence>
<evidence type="ECO:0000256" key="1">
    <source>
        <dbReference type="ARBA" id="ARBA00006581"/>
    </source>
</evidence>
<dbReference type="NCBIfam" id="TIGR00576">
    <property type="entry name" value="dut"/>
    <property type="match status" value="1"/>
</dbReference>
<dbReference type="RefSeq" id="WP_161721172.1">
    <property type="nucleotide sequence ID" value="NZ_JAAAXI010000001.1"/>
</dbReference>
<dbReference type="EC" id="3.6.1.23" evidence="2"/>
<dbReference type="GO" id="GO:0004170">
    <property type="term" value="F:dUTP diphosphatase activity"/>
    <property type="evidence" value="ECO:0007669"/>
    <property type="project" value="UniProtKB-EC"/>
</dbReference>
<feature type="region of interest" description="Disordered" evidence="6">
    <location>
        <begin position="143"/>
        <end position="167"/>
    </location>
</feature>
<name>A0ABW9YU82_9HYPH</name>
<evidence type="ECO:0000256" key="5">
    <source>
        <dbReference type="ARBA" id="ARBA00047686"/>
    </source>
</evidence>
<dbReference type="EMBL" id="JAAAXJ010000002">
    <property type="protein sequence ID" value="NBJ23640.1"/>
    <property type="molecule type" value="Genomic_DNA"/>
</dbReference>
<evidence type="ECO:0000256" key="4">
    <source>
        <dbReference type="ARBA" id="ARBA00023080"/>
    </source>
</evidence>
<dbReference type="NCBIfam" id="NF001862">
    <property type="entry name" value="PRK00601.1"/>
    <property type="match status" value="1"/>
</dbReference>
<dbReference type="Gene3D" id="2.70.40.10">
    <property type="match status" value="1"/>
</dbReference>
<proteinExistence type="inferred from homology"/>